<protein>
    <submittedName>
        <fullName evidence="1">Uncharacterized protein</fullName>
    </submittedName>
</protein>
<dbReference type="Proteomes" id="UP001064048">
    <property type="component" value="Chromosome 9"/>
</dbReference>
<comment type="caution">
    <text evidence="1">The sequence shown here is derived from an EMBL/GenBank/DDBJ whole genome shotgun (WGS) entry which is preliminary data.</text>
</comment>
<gene>
    <name evidence="1" type="ORF">MSG28_005641</name>
</gene>
<keyword evidence="2" id="KW-1185">Reference proteome</keyword>
<evidence type="ECO:0000313" key="1">
    <source>
        <dbReference type="EMBL" id="KAI8441971.1"/>
    </source>
</evidence>
<dbReference type="EMBL" id="CM046109">
    <property type="protein sequence ID" value="KAI8441971.1"/>
    <property type="molecule type" value="Genomic_DNA"/>
</dbReference>
<accession>A0ACC0KZF9</accession>
<evidence type="ECO:0000313" key="2">
    <source>
        <dbReference type="Proteomes" id="UP001064048"/>
    </source>
</evidence>
<organism evidence="1 2">
    <name type="scientific">Choristoneura fumiferana</name>
    <name type="common">Spruce budworm moth</name>
    <name type="synonym">Archips fumiferana</name>
    <dbReference type="NCBI Taxonomy" id="7141"/>
    <lineage>
        <taxon>Eukaryota</taxon>
        <taxon>Metazoa</taxon>
        <taxon>Ecdysozoa</taxon>
        <taxon>Arthropoda</taxon>
        <taxon>Hexapoda</taxon>
        <taxon>Insecta</taxon>
        <taxon>Pterygota</taxon>
        <taxon>Neoptera</taxon>
        <taxon>Endopterygota</taxon>
        <taxon>Lepidoptera</taxon>
        <taxon>Glossata</taxon>
        <taxon>Ditrysia</taxon>
        <taxon>Tortricoidea</taxon>
        <taxon>Tortricidae</taxon>
        <taxon>Tortricinae</taxon>
        <taxon>Choristoneura</taxon>
    </lineage>
</organism>
<proteinExistence type="predicted"/>
<sequence length="324" mass="35317">MRFSSSSSSQPIYVPLLGTGLLSEQEGLGYSSHAGPVRIGNFTRTIELLCSLMNENGVHAVPPPVLQQPLIASKTNYERNMSSFFRVNDIIFNMTNHTCEDLTIIGGHTVSIEDVPYIAALFENDTFSCGGSIIHERFVLTAAHCITANISLKVLVGSDMLSTDGVFIDVEQELCHEEYDPFEMINDICLLKLSEPVPFDCKVVKIALADDNLEIEDGDMVNVTGWGNIKIYGVQYPNDLRQVSVPVVSDECCRYIYPEFSDGMICAGSRGHDSCQGDSGGPLTYGKVQVGVVSYGNGCAVVAGVYTKVSNYLPWINATIESNL</sequence>
<reference evidence="1 2" key="1">
    <citation type="journal article" date="2022" name="Genome Biol. Evol.">
        <title>The Spruce Budworm Genome: Reconstructing the Evolutionary History of Antifreeze Proteins.</title>
        <authorList>
            <person name="Beliveau C."/>
            <person name="Gagne P."/>
            <person name="Picq S."/>
            <person name="Vernygora O."/>
            <person name="Keeling C.I."/>
            <person name="Pinkney K."/>
            <person name="Doucet D."/>
            <person name="Wen F."/>
            <person name="Johnston J.S."/>
            <person name="Maaroufi H."/>
            <person name="Boyle B."/>
            <person name="Laroche J."/>
            <person name="Dewar K."/>
            <person name="Juretic N."/>
            <person name="Blackburn G."/>
            <person name="Nisole A."/>
            <person name="Brunet B."/>
            <person name="Brandao M."/>
            <person name="Lumley L."/>
            <person name="Duan J."/>
            <person name="Quan G."/>
            <person name="Lucarotti C.J."/>
            <person name="Roe A.D."/>
            <person name="Sperling F.A.H."/>
            <person name="Levesque R.C."/>
            <person name="Cusson M."/>
        </authorList>
    </citation>
    <scope>NUCLEOTIDE SEQUENCE [LARGE SCALE GENOMIC DNA]</scope>
    <source>
        <strain evidence="1">Glfc:IPQL:Cfum</strain>
    </source>
</reference>
<name>A0ACC0KZF9_CHOFU</name>